<dbReference type="Pfam" id="PF00657">
    <property type="entry name" value="Lipase_GDSL"/>
    <property type="match status" value="1"/>
</dbReference>
<keyword evidence="5" id="KW-0378">Hydrolase</keyword>
<organism evidence="8 9">
    <name type="scientific">Brassica cretica</name>
    <name type="common">Mustard</name>
    <dbReference type="NCBI Taxonomy" id="69181"/>
    <lineage>
        <taxon>Eukaryota</taxon>
        <taxon>Viridiplantae</taxon>
        <taxon>Streptophyta</taxon>
        <taxon>Embryophyta</taxon>
        <taxon>Tracheophyta</taxon>
        <taxon>Spermatophyta</taxon>
        <taxon>Magnoliopsida</taxon>
        <taxon>eudicotyledons</taxon>
        <taxon>Gunneridae</taxon>
        <taxon>Pentapetalae</taxon>
        <taxon>rosids</taxon>
        <taxon>malvids</taxon>
        <taxon>Brassicales</taxon>
        <taxon>Brassicaceae</taxon>
        <taxon>Brassiceae</taxon>
        <taxon>Brassica</taxon>
    </lineage>
</organism>
<evidence type="ECO:0000256" key="5">
    <source>
        <dbReference type="ARBA" id="ARBA00022801"/>
    </source>
</evidence>
<dbReference type="InterPro" id="IPR051238">
    <property type="entry name" value="GDSL_esterase/lipase"/>
</dbReference>
<accession>A0ABQ7C3F3</accession>
<evidence type="ECO:0000256" key="1">
    <source>
        <dbReference type="ARBA" id="ARBA00004613"/>
    </source>
</evidence>
<keyword evidence="6" id="KW-0442">Lipid degradation</keyword>
<evidence type="ECO:0000256" key="4">
    <source>
        <dbReference type="ARBA" id="ARBA00022729"/>
    </source>
</evidence>
<dbReference type="InterPro" id="IPR036514">
    <property type="entry name" value="SGNH_hydro_sf"/>
</dbReference>
<dbReference type="Gene3D" id="3.40.50.1110">
    <property type="entry name" value="SGNH hydrolase"/>
    <property type="match status" value="1"/>
</dbReference>
<keyword evidence="3" id="KW-0964">Secreted</keyword>
<comment type="caution">
    <text evidence="8">The sequence shown here is derived from an EMBL/GenBank/DDBJ whole genome shotgun (WGS) entry which is preliminary data.</text>
</comment>
<proteinExistence type="inferred from homology"/>
<gene>
    <name evidence="8" type="ORF">DY000_02008930</name>
</gene>
<name>A0ABQ7C3F3_BRACR</name>
<evidence type="ECO:0000313" key="8">
    <source>
        <dbReference type="EMBL" id="KAF3545853.1"/>
    </source>
</evidence>
<sequence>LGFNVKAEPQVPCYFIFGDSLVDNGNNNGLSSLARADYLPYGIDLGGPTGRFSNGKTTVDEIAELLGFDNYIPAYSDVSGEQILQGVNYASAAAGIREETGQQLGQRIPFSGQVQNYQNTVAQVVELLGDENTAADYLRKCIYSVGLGSNDYLNNYFMPQSYSTSRQYTPEQYADDLINRYRDQLNVSSLKLIDFNFDETMPL</sequence>
<dbReference type="PANTHER" id="PTHR45650">
    <property type="entry name" value="GDSL-LIKE LIPASE/ACYLHYDROLASE-RELATED"/>
    <property type="match status" value="1"/>
</dbReference>
<dbReference type="PANTHER" id="PTHR45650:SF3">
    <property type="entry name" value="OS01G0748500 PROTEIN"/>
    <property type="match status" value="1"/>
</dbReference>
<keyword evidence="7" id="KW-0443">Lipid metabolism</keyword>
<dbReference type="EMBL" id="QGKV02000832">
    <property type="protein sequence ID" value="KAF3545853.1"/>
    <property type="molecule type" value="Genomic_DNA"/>
</dbReference>
<dbReference type="Proteomes" id="UP000266723">
    <property type="component" value="Unassembled WGS sequence"/>
</dbReference>
<keyword evidence="9" id="KW-1185">Reference proteome</keyword>
<evidence type="ECO:0000256" key="7">
    <source>
        <dbReference type="ARBA" id="ARBA00023098"/>
    </source>
</evidence>
<protein>
    <recommendedName>
        <fullName evidence="10">GDSL esterase/lipase</fullName>
    </recommendedName>
</protein>
<evidence type="ECO:0008006" key="10">
    <source>
        <dbReference type="Google" id="ProtNLM"/>
    </source>
</evidence>
<feature type="non-terminal residue" evidence="8">
    <location>
        <position position="1"/>
    </location>
</feature>
<evidence type="ECO:0000313" key="9">
    <source>
        <dbReference type="Proteomes" id="UP000266723"/>
    </source>
</evidence>
<evidence type="ECO:0000256" key="3">
    <source>
        <dbReference type="ARBA" id="ARBA00022525"/>
    </source>
</evidence>
<keyword evidence="4" id="KW-0732">Signal</keyword>
<dbReference type="InterPro" id="IPR001087">
    <property type="entry name" value="GDSL"/>
</dbReference>
<reference evidence="8 9" key="1">
    <citation type="journal article" date="2020" name="BMC Genomics">
        <title>Intraspecific diversification of the crop wild relative Brassica cretica Lam. using demographic model selection.</title>
        <authorList>
            <person name="Kioukis A."/>
            <person name="Michalopoulou V.A."/>
            <person name="Briers L."/>
            <person name="Pirintsos S."/>
            <person name="Studholme D.J."/>
            <person name="Pavlidis P."/>
            <person name="Sarris P.F."/>
        </authorList>
    </citation>
    <scope>NUCLEOTIDE SEQUENCE [LARGE SCALE GENOMIC DNA]</scope>
    <source>
        <strain evidence="9">cv. PFS-1207/04</strain>
    </source>
</reference>
<evidence type="ECO:0000256" key="6">
    <source>
        <dbReference type="ARBA" id="ARBA00022963"/>
    </source>
</evidence>
<comment type="subcellular location">
    <subcellularLocation>
        <location evidence="1">Secreted</location>
    </subcellularLocation>
</comment>
<comment type="similarity">
    <text evidence="2">Belongs to the 'GDSL' lipolytic enzyme family.</text>
</comment>
<evidence type="ECO:0000256" key="2">
    <source>
        <dbReference type="ARBA" id="ARBA00008668"/>
    </source>
</evidence>